<evidence type="ECO:0000256" key="9">
    <source>
        <dbReference type="RuleBase" id="RU368013"/>
    </source>
</evidence>
<keyword evidence="12" id="KW-1185">Reference proteome</keyword>
<organism evidence="11 12">
    <name type="scientific">Peltaster fructicola</name>
    <dbReference type="NCBI Taxonomy" id="286661"/>
    <lineage>
        <taxon>Eukaryota</taxon>
        <taxon>Fungi</taxon>
        <taxon>Dikarya</taxon>
        <taxon>Ascomycota</taxon>
        <taxon>Pezizomycotina</taxon>
        <taxon>Dothideomycetes</taxon>
        <taxon>Dothideomycetes incertae sedis</taxon>
        <taxon>Peltaster</taxon>
    </lineage>
</organism>
<dbReference type="PANTHER" id="PTHR28032">
    <property type="entry name" value="FI02826P"/>
    <property type="match status" value="1"/>
</dbReference>
<evidence type="ECO:0000256" key="5">
    <source>
        <dbReference type="ARBA" id="ARBA00022490"/>
    </source>
</evidence>
<dbReference type="AlphaFoldDB" id="A0A6H0XUA2"/>
<gene>
    <name evidence="11" type="ORF">AMS68_003773</name>
</gene>
<evidence type="ECO:0000256" key="3">
    <source>
        <dbReference type="ARBA" id="ARBA00016204"/>
    </source>
</evidence>
<sequence length="278" mass="31531">MSGRKRKASEEPEHDRMSMSTSPINSPSTSSRTLPHTRGTKRTRTNVSGGRPLPLPRLLQTLSADEMRSLLQTICEERPDVKQELVARAPRPSVESTLAVLAKYESDFLAAFPFGNSATSDYSYNRVKQHLFELLEALRDFTPYYLPPQETQTTTSLKYLDAATNIIHALPDWDDYQHQRYKQDAYDEIARAWILVLTEAQKTAGVYRLQFGGWEQKIAEHHQKSEGRFQDAVMEIRKALGFMHAEGNAAGLDERMNIRQQLMSGTYGQQLGVGPGQW</sequence>
<dbReference type="InterPro" id="IPR038422">
    <property type="entry name" value="Cut8/Sts1_sf"/>
</dbReference>
<dbReference type="GO" id="GO:0031144">
    <property type="term" value="P:proteasome localization"/>
    <property type="evidence" value="ECO:0007669"/>
    <property type="project" value="UniProtKB-UniRule"/>
</dbReference>
<keyword evidence="5 9" id="KW-0963">Cytoplasm</keyword>
<evidence type="ECO:0000256" key="7">
    <source>
        <dbReference type="ARBA" id="ARBA00023242"/>
    </source>
</evidence>
<reference evidence="11 12" key="1">
    <citation type="journal article" date="2016" name="Sci. Rep.">
        <title>Peltaster fructicola genome reveals evolution from an invasive phytopathogen to an ectophytic parasite.</title>
        <authorList>
            <person name="Xu C."/>
            <person name="Chen H."/>
            <person name="Gleason M.L."/>
            <person name="Xu J.R."/>
            <person name="Liu H."/>
            <person name="Zhang R."/>
            <person name="Sun G."/>
        </authorList>
    </citation>
    <scope>NUCLEOTIDE SEQUENCE [LARGE SCALE GENOMIC DNA]</scope>
    <source>
        <strain evidence="11 12">LNHT1506</strain>
    </source>
</reference>
<evidence type="ECO:0000256" key="6">
    <source>
        <dbReference type="ARBA" id="ARBA00022927"/>
    </source>
</evidence>
<evidence type="ECO:0000256" key="8">
    <source>
        <dbReference type="ARBA" id="ARBA00025651"/>
    </source>
</evidence>
<dbReference type="GO" id="GO:0015031">
    <property type="term" value="P:protein transport"/>
    <property type="evidence" value="ECO:0007669"/>
    <property type="project" value="UniProtKB-UniRule"/>
</dbReference>
<dbReference type="GO" id="GO:0031965">
    <property type="term" value="C:nuclear membrane"/>
    <property type="evidence" value="ECO:0007669"/>
    <property type="project" value="TreeGrafter"/>
</dbReference>
<evidence type="ECO:0000313" key="12">
    <source>
        <dbReference type="Proteomes" id="UP000503462"/>
    </source>
</evidence>
<evidence type="ECO:0000256" key="10">
    <source>
        <dbReference type="SAM" id="MobiDB-lite"/>
    </source>
</evidence>
<feature type="compositionally biased region" description="Basic and acidic residues" evidence="10">
    <location>
        <begin position="8"/>
        <end position="17"/>
    </location>
</feature>
<feature type="compositionally biased region" description="Low complexity" evidence="10">
    <location>
        <begin position="18"/>
        <end position="31"/>
    </location>
</feature>
<dbReference type="GO" id="GO:0071630">
    <property type="term" value="P:nuclear protein quality control by the ubiquitin-proteasome system"/>
    <property type="evidence" value="ECO:0007669"/>
    <property type="project" value="UniProtKB-UniRule"/>
</dbReference>
<dbReference type="GO" id="GO:0005737">
    <property type="term" value="C:cytoplasm"/>
    <property type="evidence" value="ECO:0007669"/>
    <property type="project" value="UniProtKB-SubCell"/>
</dbReference>
<dbReference type="InterPro" id="IPR013868">
    <property type="entry name" value="Cut8/Sts1_fam"/>
</dbReference>
<comment type="subunit">
    <text evidence="2 9">Binds the proteasome.</text>
</comment>
<keyword evidence="7 9" id="KW-0539">Nucleus</keyword>
<accession>A0A6H0XUA2</accession>
<keyword evidence="4 9" id="KW-0813">Transport</keyword>
<evidence type="ECO:0000313" key="11">
    <source>
        <dbReference type="EMBL" id="QIW98255.1"/>
    </source>
</evidence>
<comment type="subcellular location">
    <subcellularLocation>
        <location evidence="9">Cytoplasm</location>
    </subcellularLocation>
    <subcellularLocation>
        <location evidence="9">Nucleus</location>
    </subcellularLocation>
</comment>
<dbReference type="FunFam" id="1.20.58.1590:FF:000001">
    <property type="entry name" value="Tethering factor for nuclear proteasome STS1"/>
    <property type="match status" value="1"/>
</dbReference>
<feature type="region of interest" description="Disordered" evidence="10">
    <location>
        <begin position="1"/>
        <end position="55"/>
    </location>
</feature>
<name>A0A6H0XUA2_9PEZI</name>
<evidence type="ECO:0000256" key="4">
    <source>
        <dbReference type="ARBA" id="ARBA00022448"/>
    </source>
</evidence>
<evidence type="ECO:0000256" key="1">
    <source>
        <dbReference type="ARBA" id="ARBA00006199"/>
    </source>
</evidence>
<dbReference type="PANTHER" id="PTHR28032:SF1">
    <property type="entry name" value="FI02826P"/>
    <property type="match status" value="1"/>
</dbReference>
<comment type="function">
    <text evidence="8 9">Involved in ubiquitin-mediated protein degradation. Regulatory factor in the ubiquitin/proteasome pathway that controls the turnover of proteasome substrates. Targets proteasomes to the nucleus and facilitates the degradation of nuclear proteins.</text>
</comment>
<dbReference type="OrthoDB" id="10061064at2759"/>
<proteinExistence type="inferred from homology"/>
<dbReference type="GO" id="GO:0070628">
    <property type="term" value="F:proteasome binding"/>
    <property type="evidence" value="ECO:0007669"/>
    <property type="project" value="TreeGrafter"/>
</dbReference>
<dbReference type="Pfam" id="PF08559">
    <property type="entry name" value="Cut8"/>
    <property type="match status" value="1"/>
</dbReference>
<protein>
    <recommendedName>
        <fullName evidence="3 9">Tethering factor for nuclear proteasome STS1</fullName>
    </recommendedName>
</protein>
<keyword evidence="6 9" id="KW-0653">Protein transport</keyword>
<evidence type="ECO:0000256" key="2">
    <source>
        <dbReference type="ARBA" id="ARBA00011464"/>
    </source>
</evidence>
<dbReference type="Proteomes" id="UP000503462">
    <property type="component" value="Chromosome 2"/>
</dbReference>
<dbReference type="Gene3D" id="1.20.58.1590">
    <property type="entry name" value="Tethering factor for nuclear proteasome Cut8/Sts1"/>
    <property type="match status" value="1"/>
</dbReference>
<dbReference type="EMBL" id="CP051140">
    <property type="protein sequence ID" value="QIW98255.1"/>
    <property type="molecule type" value="Genomic_DNA"/>
</dbReference>
<comment type="similarity">
    <text evidence="1 9">Belongs to the cut8/STS1 family.</text>
</comment>